<evidence type="ECO:0000313" key="2">
    <source>
        <dbReference type="Proteomes" id="UP001311915"/>
    </source>
</evidence>
<sequence>MGHKGPKSSFSFESAPIAGYETGVQVEDNGCGLEIKFSSSENPKRADIPVVYTDIQSENIIYRAKREKYKWKIWKYIVKTKLQVWESENWRYTWCIPRIYTWCIS</sequence>
<reference evidence="1 2" key="1">
    <citation type="submission" date="2023-10" db="EMBL/GenBank/DDBJ databases">
        <title>Genome-Wide Identification Analysis in wild type Solanum Pinnatisectum Reveals Some Genes Defensing Phytophthora Infestans.</title>
        <authorList>
            <person name="Sun C."/>
        </authorList>
    </citation>
    <scope>NUCLEOTIDE SEQUENCE [LARGE SCALE GENOMIC DNA]</scope>
    <source>
        <strain evidence="1">LQN</strain>
        <tissue evidence="1">Leaf</tissue>
    </source>
</reference>
<name>A0AAV9MCA1_9SOLN</name>
<dbReference type="AlphaFoldDB" id="A0AAV9MCA1"/>
<protein>
    <submittedName>
        <fullName evidence="1">Uncharacterized protein</fullName>
    </submittedName>
</protein>
<gene>
    <name evidence="1" type="ORF">R3W88_009747</name>
</gene>
<keyword evidence="2" id="KW-1185">Reference proteome</keyword>
<evidence type="ECO:0000313" key="1">
    <source>
        <dbReference type="EMBL" id="KAK4735486.1"/>
    </source>
</evidence>
<dbReference type="Proteomes" id="UP001311915">
    <property type="component" value="Unassembled WGS sequence"/>
</dbReference>
<accession>A0AAV9MCA1</accession>
<comment type="caution">
    <text evidence="1">The sequence shown here is derived from an EMBL/GenBank/DDBJ whole genome shotgun (WGS) entry which is preliminary data.</text>
</comment>
<dbReference type="EMBL" id="JAWPEI010000002">
    <property type="protein sequence ID" value="KAK4735486.1"/>
    <property type="molecule type" value="Genomic_DNA"/>
</dbReference>
<proteinExistence type="predicted"/>
<organism evidence="1 2">
    <name type="scientific">Solanum pinnatisectum</name>
    <name type="common">tansyleaf nightshade</name>
    <dbReference type="NCBI Taxonomy" id="50273"/>
    <lineage>
        <taxon>Eukaryota</taxon>
        <taxon>Viridiplantae</taxon>
        <taxon>Streptophyta</taxon>
        <taxon>Embryophyta</taxon>
        <taxon>Tracheophyta</taxon>
        <taxon>Spermatophyta</taxon>
        <taxon>Magnoliopsida</taxon>
        <taxon>eudicotyledons</taxon>
        <taxon>Gunneridae</taxon>
        <taxon>Pentapetalae</taxon>
        <taxon>asterids</taxon>
        <taxon>lamiids</taxon>
        <taxon>Solanales</taxon>
        <taxon>Solanaceae</taxon>
        <taxon>Solanoideae</taxon>
        <taxon>Solaneae</taxon>
        <taxon>Solanum</taxon>
    </lineage>
</organism>